<dbReference type="RefSeq" id="WP_152683729.1">
    <property type="nucleotide sequence ID" value="NZ_CAQI01000025.1"/>
</dbReference>
<gene>
    <name evidence="2" type="ORF">ARTSIC4J27_89</name>
</gene>
<feature type="transmembrane region" description="Helical" evidence="1">
    <location>
        <begin position="45"/>
        <end position="65"/>
    </location>
</feature>
<dbReference type="Gene3D" id="1.20.1530.20">
    <property type="match status" value="1"/>
</dbReference>
<reference evidence="3" key="1">
    <citation type="journal article" date="2014" name="Genome Announc.">
        <title>Genome Sequence of Arthrobacter siccitolerans 4J27, a Xeroprotectant-Producing Desiccation-Tolerant Microorganism.</title>
        <authorList>
            <person name="Manzanera M."/>
            <person name="Santa-Cruz-Calvo L."/>
            <person name="Vilchez J.I."/>
            <person name="Garcia-Fontana C."/>
            <person name="Silva-Castro G.A."/>
            <person name="Calvo C."/>
            <person name="Gonzalez-Lopez J."/>
        </authorList>
    </citation>
    <scope>NUCLEOTIDE SEQUENCE [LARGE SCALE GENOMIC DNA]</scope>
    <source>
        <strain evidence="3">4J27</strain>
    </source>
</reference>
<accession>A0A024GWC0</accession>
<dbReference type="InterPro" id="IPR038770">
    <property type="entry name" value="Na+/solute_symporter_sf"/>
</dbReference>
<dbReference type="OrthoDB" id="3254016at2"/>
<evidence type="ECO:0000256" key="1">
    <source>
        <dbReference type="SAM" id="Phobius"/>
    </source>
</evidence>
<evidence type="ECO:0000313" key="3">
    <source>
        <dbReference type="Proteomes" id="UP000035722"/>
    </source>
</evidence>
<feature type="transmembrane region" description="Helical" evidence="1">
    <location>
        <begin position="21"/>
        <end position="39"/>
    </location>
</feature>
<keyword evidence="1" id="KW-0812">Transmembrane</keyword>
<comment type="caution">
    <text evidence="2">The sequence shown here is derived from an EMBL/GenBank/DDBJ whole genome shotgun (WGS) entry which is preliminary data.</text>
</comment>
<evidence type="ECO:0000313" key="2">
    <source>
        <dbReference type="EMBL" id="CCQ44165.1"/>
    </source>
</evidence>
<sequence>MQAIARLHLAGQAIEKIMAGAMVPLMRGTLAIVIGSQVAAVGSRIIYLARIVPLYVAFVIIAVLIGRMAGRAAHLDVPSTRAAMFSATTRNSLASRSCAGHVQCRSRSHTIWPA</sequence>
<organism evidence="2 3">
    <name type="scientific">Pseudarthrobacter siccitolerans</name>
    <dbReference type="NCBI Taxonomy" id="861266"/>
    <lineage>
        <taxon>Bacteria</taxon>
        <taxon>Bacillati</taxon>
        <taxon>Actinomycetota</taxon>
        <taxon>Actinomycetes</taxon>
        <taxon>Micrococcales</taxon>
        <taxon>Micrococcaceae</taxon>
        <taxon>Pseudarthrobacter</taxon>
    </lineage>
</organism>
<keyword evidence="1" id="KW-1133">Transmembrane helix</keyword>
<dbReference type="AlphaFoldDB" id="A0A024GWC0"/>
<dbReference type="STRING" id="861266.ARTSIC4J27_89"/>
<dbReference type="EMBL" id="CAQI01000025">
    <property type="protein sequence ID" value="CCQ44165.1"/>
    <property type="molecule type" value="Genomic_DNA"/>
</dbReference>
<proteinExistence type="predicted"/>
<protein>
    <submittedName>
        <fullName evidence="2">Sodium Bile acid symporter family protein</fullName>
    </submittedName>
</protein>
<dbReference type="Proteomes" id="UP000035722">
    <property type="component" value="Unassembled WGS sequence"/>
</dbReference>
<keyword evidence="1" id="KW-0472">Membrane</keyword>
<keyword evidence="3" id="KW-1185">Reference proteome</keyword>
<name>A0A024GWC0_9MICC</name>